<dbReference type="Proteomes" id="UP001059617">
    <property type="component" value="Chromosome"/>
</dbReference>
<evidence type="ECO:0000313" key="2">
    <source>
        <dbReference type="Proteomes" id="UP001059617"/>
    </source>
</evidence>
<reference evidence="1" key="1">
    <citation type="submission" date="2021-04" db="EMBL/GenBank/DDBJ databases">
        <authorList>
            <person name="Hartkoorn R.C."/>
            <person name="Beaudoing E."/>
            <person name="Hot D."/>
        </authorList>
    </citation>
    <scope>NUCLEOTIDE SEQUENCE</scope>
    <source>
        <strain evidence="1">NRRL B-16292</strain>
    </source>
</reference>
<dbReference type="EMBL" id="CP073720">
    <property type="protein sequence ID" value="UWP85922.1"/>
    <property type="molecule type" value="Genomic_DNA"/>
</dbReference>
<keyword evidence="2" id="KW-1185">Reference proteome</keyword>
<proteinExistence type="predicted"/>
<dbReference type="RefSeq" id="WP_259864324.1">
    <property type="nucleotide sequence ID" value="NZ_BAAAST010000036.1"/>
</dbReference>
<organism evidence="1 2">
    <name type="scientific">Dactylosporangium fulvum</name>
    <dbReference type="NCBI Taxonomy" id="53359"/>
    <lineage>
        <taxon>Bacteria</taxon>
        <taxon>Bacillati</taxon>
        <taxon>Actinomycetota</taxon>
        <taxon>Actinomycetes</taxon>
        <taxon>Micromonosporales</taxon>
        <taxon>Micromonosporaceae</taxon>
        <taxon>Dactylosporangium</taxon>
    </lineage>
</organism>
<evidence type="ECO:0000313" key="1">
    <source>
        <dbReference type="EMBL" id="UWP85922.1"/>
    </source>
</evidence>
<accession>A0ABY5W7S0</accession>
<gene>
    <name evidence="1" type="ORF">Dfulv_17385</name>
</gene>
<reference evidence="1" key="2">
    <citation type="submission" date="2022-09" db="EMBL/GenBank/DDBJ databases">
        <title>Biosynthetic gene clusters of Dactylosporangioum fulvum.</title>
        <authorList>
            <person name="Caradec T."/>
        </authorList>
    </citation>
    <scope>NUCLEOTIDE SEQUENCE</scope>
    <source>
        <strain evidence="1">NRRL B-16292</strain>
    </source>
</reference>
<sequence>MNIDLNDPFQVLLGELRYHAQVVPRHRAVLPGRSPVKGLSEDAARDLARSFGGHVERSEVWVLPDDWELLGPWERLSPSPNTDQRSTA</sequence>
<protein>
    <submittedName>
        <fullName evidence="1">Uncharacterized protein</fullName>
    </submittedName>
</protein>
<name>A0ABY5W7S0_9ACTN</name>